<proteinExistence type="predicted"/>
<evidence type="ECO:0000313" key="3">
    <source>
        <dbReference type="Proteomes" id="UP000085678"/>
    </source>
</evidence>
<feature type="region of interest" description="Disordered" evidence="2">
    <location>
        <begin position="419"/>
        <end position="470"/>
    </location>
</feature>
<keyword evidence="1" id="KW-0175">Coiled coil</keyword>
<organism evidence="3 4">
    <name type="scientific">Lingula anatina</name>
    <name type="common">Brachiopod</name>
    <name type="synonym">Lingula unguis</name>
    <dbReference type="NCBI Taxonomy" id="7574"/>
    <lineage>
        <taxon>Eukaryota</taxon>
        <taxon>Metazoa</taxon>
        <taxon>Spiralia</taxon>
        <taxon>Lophotrochozoa</taxon>
        <taxon>Brachiopoda</taxon>
        <taxon>Linguliformea</taxon>
        <taxon>Lingulata</taxon>
        <taxon>Lingulida</taxon>
        <taxon>Linguloidea</taxon>
        <taxon>Lingulidae</taxon>
        <taxon>Lingula</taxon>
    </lineage>
</organism>
<reference evidence="4" key="1">
    <citation type="submission" date="2025-08" db="UniProtKB">
        <authorList>
            <consortium name="RefSeq"/>
        </authorList>
    </citation>
    <scope>IDENTIFICATION</scope>
    <source>
        <tissue evidence="4">Gonads</tissue>
    </source>
</reference>
<dbReference type="RefSeq" id="XP_013420768.1">
    <property type="nucleotide sequence ID" value="XM_013565314.1"/>
</dbReference>
<keyword evidence="3" id="KW-1185">Reference proteome</keyword>
<feature type="coiled-coil region" evidence="1">
    <location>
        <begin position="1361"/>
        <end position="1493"/>
    </location>
</feature>
<feature type="compositionally biased region" description="Basic and acidic residues" evidence="2">
    <location>
        <begin position="1019"/>
        <end position="1032"/>
    </location>
</feature>
<dbReference type="InParanoid" id="A0A1S3KDR5"/>
<feature type="compositionally biased region" description="Polar residues" evidence="2">
    <location>
        <begin position="460"/>
        <end position="469"/>
    </location>
</feature>
<dbReference type="OrthoDB" id="43807at2759"/>
<feature type="compositionally biased region" description="Low complexity" evidence="2">
    <location>
        <begin position="1059"/>
        <end position="1073"/>
    </location>
</feature>
<protein>
    <submittedName>
        <fullName evidence="4">UHRF1-binding protein 1-like</fullName>
    </submittedName>
</protein>
<feature type="compositionally biased region" description="Polar residues" evidence="2">
    <location>
        <begin position="915"/>
        <end position="927"/>
    </location>
</feature>
<gene>
    <name evidence="4" type="primary">LOC106181057</name>
</gene>
<accession>A0A1S3KDR5</accession>
<dbReference type="STRING" id="7574.A0A1S3KDR5"/>
<dbReference type="InterPro" id="IPR026728">
    <property type="entry name" value="BLTP3A/B"/>
</dbReference>
<name>A0A1S3KDR5_LINAN</name>
<dbReference type="PANTHER" id="PTHR22774">
    <property type="entry name" value="CHOREIN N-TERMINAL DOMAIN-CONTAINING PROTEIN"/>
    <property type="match status" value="1"/>
</dbReference>
<dbReference type="Proteomes" id="UP000085678">
    <property type="component" value="Unplaced"/>
</dbReference>
<feature type="region of interest" description="Disordered" evidence="2">
    <location>
        <begin position="887"/>
        <end position="940"/>
    </location>
</feature>
<feature type="compositionally biased region" description="Polar residues" evidence="2">
    <location>
        <begin position="420"/>
        <end position="451"/>
    </location>
</feature>
<sequence>MASLIKNQILKHLSKFTKNLSADKINLSTFKGEGELTNLELNENVLMELLDLPTWLRLSKAVCNRVSIRIHWTKLKSQPICLYLDEVVVEMETCDEPRKPQNLDGMPSYSSGGKYGFLDKVVDGMFVSVNSVLVNFKAHAFHGSIQMSRIRVESKNPLWRQVSDIRQGRIKDQDRGLLLLFKEVEWQTLRIEASALSSHDPDLASTPLRLITNQSKIRITVKKTLSDCSIVSSKVQLILDDLLWVLTDSQLKAVILYGKSLKEVLQKSADQSKESALEKLQKQGHIQGSKEDNIKLQQQHQQQQQQEKHSSKHLEFRKFFDKYDVIETSYHIFLGRIDLHLCNEFSHSNEGSSCPGKSSLLDGGAMQITLHRISLDHYPFHPSSNERKHFVKFNDDLQARNEWTQVLLNRFREELREITKQSPPVSPFHTSNAPKAANHSQSTQDQYNSPRAQGHKSHGQKVQSATKLQPQKPAKLLESCFIFRMEDFILYKVSTSSDNKKAGPKKFFCSDKKSLHLPPEMSSIHVEYTSYYFPQGVDYPVPSSNLFVKVTPFQLTVDYRTILWLNAFMLSLAHTADIEIEDGPKEHVDIRIDLLMPKLILPAEKSVEDQPDRPDSLHIHASRMIITNVEDNDKATLSHLDQLVKKQTSAKLFCSTGFPNMKEDLESLPDIYATHVSKKHGVYLNPLPVLNGVSTDAKLGKADENSPLKGAPLLRLLGTNALKHDGTKDVWCAVIEQLWLDFGGVQVSKHRPVPFVESFPLTLWVALPLLSNGTGNRTETEKKTCNNNGVLEMNTTQESHSPDKNDRLSDVNIIVDTADKVCVQLNHYQFLFLMRLIESVTELQKKLEEDTISIMQKEIEAKKICVGLVLPELELALVFPPVQTLVPNISREGTDSDDLGEVSGDGMARQEESGENSASPRSTIPTSSEEKKMDIQLSPDGIVIRSRSDTDILEATASEMLIEQTRKITSEASAQTSSQTRGQTDVDLLLQVKNDGSITMTNVPHEVTKGQSKSPSDGHSLERVHSDTDMVEKQSQIMSRSLTEKYPSLPKLSERSKRPSGSSSDGKKSGILSLPSLDRFSRLKQGLMKRDSEDEVDRMSVRSGLSDDDEDFVLLGADTLEDDVDSLVGFGQGRSDTASQDPDTASVTTLSSVQDKLRDLVSVTTFNLLNTEVMFQSSGQDSVVKVCLDHLVSAVKGNIVLEEFQQSFAAGRKNLSEVPSHPTDAPFKLRMEMGPHAERLAPTAGERGFLLLNASGCDLTLAMSSVEGMVSLIEDEIVPPAMPMVIDVNNITVTLEDDRPPVNVTSPGAVPLDLHVEHAIISRTQDGVFHIKGVPPDPHGTEKSSDEPSCPVSPSSPDISLQFLQATISTLQKEKEALKEQLCLVQSREDEEVKRVKDNAAKSLQELESENEALRKQFEKISSFTHSGGLTYGDNGAMEEMKLEIGALKGERTQLMEQLVDRNEEIASMRQERESLMKTLQHLQEELLKSEHQRTGK</sequence>
<feature type="region of interest" description="Disordered" evidence="2">
    <location>
        <begin position="1000"/>
        <end position="1073"/>
    </location>
</feature>
<dbReference type="Pfam" id="PF24917">
    <property type="entry name" value="BLTP3A_B"/>
    <property type="match status" value="2"/>
</dbReference>
<feature type="region of interest" description="Disordered" evidence="2">
    <location>
        <begin position="1332"/>
        <end position="1356"/>
    </location>
</feature>
<dbReference type="FunCoup" id="A0A1S3KDR5">
    <property type="interactions" value="52"/>
</dbReference>
<evidence type="ECO:0000256" key="2">
    <source>
        <dbReference type="SAM" id="MobiDB-lite"/>
    </source>
</evidence>
<dbReference type="PANTHER" id="PTHR22774:SF11">
    <property type="entry name" value="CHOREIN N-TERMINAL DOMAIN-CONTAINING PROTEIN"/>
    <property type="match status" value="1"/>
</dbReference>
<dbReference type="KEGG" id="lak:106181057"/>
<evidence type="ECO:0000313" key="4">
    <source>
        <dbReference type="RefSeq" id="XP_013420768.1"/>
    </source>
</evidence>
<evidence type="ECO:0000256" key="1">
    <source>
        <dbReference type="SAM" id="Coils"/>
    </source>
</evidence>
<dbReference type="GeneID" id="106181057"/>